<evidence type="ECO:0008006" key="3">
    <source>
        <dbReference type="Google" id="ProtNLM"/>
    </source>
</evidence>
<dbReference type="RefSeq" id="WP_141284016.1">
    <property type="nucleotide sequence ID" value="NZ_BAAAEW010000001.1"/>
</dbReference>
<proteinExistence type="predicted"/>
<keyword evidence="2" id="KW-1185">Reference proteome</keyword>
<accession>A0ABN1JH34</accession>
<sequence length="170" mass="18835">MTPASWVFRRSRCETHEYNGKVIPSGFFLQPGAENISAVLFSASGTISKFNRMGKLAGFGLPNQTIRRFGVRHDHDPNAVLPKGFMHVVEQGSVTESWAEGLSMFHNPSATHPVDPDMFPGIAHYSLVGGQVRSILPEFHPYSSFTLNIMMRDDDALAADTQFTQRLAPK</sequence>
<evidence type="ECO:0000313" key="2">
    <source>
        <dbReference type="Proteomes" id="UP001500279"/>
    </source>
</evidence>
<name>A0ABN1JH34_9BURK</name>
<protein>
    <recommendedName>
        <fullName evidence="3">Dioxygenase</fullName>
    </recommendedName>
</protein>
<comment type="caution">
    <text evidence="1">The sequence shown here is derived from an EMBL/GenBank/DDBJ whole genome shotgun (WGS) entry which is preliminary data.</text>
</comment>
<dbReference type="EMBL" id="BAAAEW010000001">
    <property type="protein sequence ID" value="GAA0739679.1"/>
    <property type="molecule type" value="Genomic_DNA"/>
</dbReference>
<organism evidence="1 2">
    <name type="scientific">Ideonella azotifigens</name>
    <dbReference type="NCBI Taxonomy" id="513160"/>
    <lineage>
        <taxon>Bacteria</taxon>
        <taxon>Pseudomonadati</taxon>
        <taxon>Pseudomonadota</taxon>
        <taxon>Betaproteobacteria</taxon>
        <taxon>Burkholderiales</taxon>
        <taxon>Sphaerotilaceae</taxon>
        <taxon>Ideonella</taxon>
    </lineage>
</organism>
<reference evidence="1 2" key="1">
    <citation type="journal article" date="2019" name="Int. J. Syst. Evol. Microbiol.">
        <title>The Global Catalogue of Microorganisms (GCM) 10K type strain sequencing project: providing services to taxonomists for standard genome sequencing and annotation.</title>
        <authorList>
            <consortium name="The Broad Institute Genomics Platform"/>
            <consortium name="The Broad Institute Genome Sequencing Center for Infectious Disease"/>
            <person name="Wu L."/>
            <person name="Ma J."/>
        </authorList>
    </citation>
    <scope>NUCLEOTIDE SEQUENCE [LARGE SCALE GENOMIC DNA]</scope>
    <source>
        <strain evidence="1 2">JCM 15503</strain>
    </source>
</reference>
<evidence type="ECO:0000313" key="1">
    <source>
        <dbReference type="EMBL" id="GAA0739679.1"/>
    </source>
</evidence>
<dbReference type="Proteomes" id="UP001500279">
    <property type="component" value="Unassembled WGS sequence"/>
</dbReference>
<gene>
    <name evidence="1" type="ORF">GCM10009107_00620</name>
</gene>